<sequence length="437" mass="49067">MYGSQRKGLRSAGTSSGAVGHSQQSHNYPSTSRDAAARDRDAQLHNSQSSVQGDGDGDDHDSSDDIEDGEEYGDMHRLVLQGIMAAGYLDVKGVKKLFQESCKQLKCKVPAVEHLSPPFIQRVVREINERIKDYDMMIRSATCEVTGEKFYVFLVTIEKQVMKFQTYFTKAELDLFKKIMDSLLRKRKYFSITETDCVNIGGDIDPRSFNKLNAEDFVVKMISLQYFTKVYNNKNNEDEYEITLGFRTIREFEPIFREVYHDVFTNCCLCKLILLNGLQCPKCPAVIHRGCLKKYIKTSKICVSCKGPWRTEGSLLIRTRCQDNDPDESQPTKSTQDTPNKAKKSRLAANGDEVDMPILEPMVSPRSAGTSATQSQRKINPSSGSSAKQKEKESSTPTTSTRSNANVNANSSAKDNKKKAPVARPRRARNQLSSDSE</sequence>
<feature type="compositionally biased region" description="Polar residues" evidence="2">
    <location>
        <begin position="329"/>
        <end position="339"/>
    </location>
</feature>
<dbReference type="Gene3D" id="1.10.10.10">
    <property type="entry name" value="Winged helix-like DNA-binding domain superfamily/Winged helix DNA-binding domain"/>
    <property type="match status" value="1"/>
</dbReference>
<dbReference type="InterPro" id="IPR036388">
    <property type="entry name" value="WH-like_DNA-bd_sf"/>
</dbReference>
<keyword evidence="1" id="KW-0863">Zinc-finger</keyword>
<feature type="compositionally biased region" description="Polar residues" evidence="2">
    <location>
        <begin position="367"/>
        <end position="387"/>
    </location>
</feature>
<keyword evidence="5" id="KW-1185">Reference proteome</keyword>
<name>A0ABP1RT59_9HEXA</name>
<keyword evidence="1" id="KW-0539">Nucleus</keyword>
<evidence type="ECO:0000259" key="3">
    <source>
        <dbReference type="PROSITE" id="PS50081"/>
    </source>
</evidence>
<dbReference type="InterPro" id="IPR013083">
    <property type="entry name" value="Znf_RING/FYVE/PHD"/>
</dbReference>
<feature type="compositionally biased region" description="Low complexity" evidence="2">
    <location>
        <begin position="395"/>
        <end position="413"/>
    </location>
</feature>
<dbReference type="InterPro" id="IPR011513">
    <property type="entry name" value="Nse1"/>
</dbReference>
<comment type="subcellular location">
    <subcellularLocation>
        <location evidence="1">Nucleus</location>
    </subcellularLocation>
</comment>
<dbReference type="Gene3D" id="3.90.1150.220">
    <property type="match status" value="1"/>
</dbReference>
<dbReference type="PROSITE" id="PS50081">
    <property type="entry name" value="ZF_DAG_PE_2"/>
    <property type="match status" value="1"/>
</dbReference>
<keyword evidence="1" id="KW-0862">Zinc</keyword>
<dbReference type="Proteomes" id="UP001642540">
    <property type="component" value="Unassembled WGS sequence"/>
</dbReference>
<protein>
    <recommendedName>
        <fullName evidence="1">Non-structural maintenance of chromosomes element 1 homolog</fullName>
        <ecNumber evidence="1">2.3.2.27</ecNumber>
    </recommendedName>
</protein>
<proteinExistence type="inferred from homology"/>
<feature type="compositionally biased region" description="Polar residues" evidence="2">
    <location>
        <begin position="12"/>
        <end position="32"/>
    </location>
</feature>
<dbReference type="PANTHER" id="PTHR20973">
    <property type="entry name" value="NON-SMC ELEMENT 1-RELATED"/>
    <property type="match status" value="1"/>
</dbReference>
<evidence type="ECO:0000313" key="4">
    <source>
        <dbReference type="EMBL" id="CAL8134996.1"/>
    </source>
</evidence>
<feature type="compositionally biased region" description="Basic residues" evidence="2">
    <location>
        <begin position="416"/>
        <end position="429"/>
    </location>
</feature>
<dbReference type="InterPro" id="IPR002219">
    <property type="entry name" value="PKC_DAG/PE"/>
</dbReference>
<comment type="catalytic activity">
    <reaction evidence="1">
        <text>S-ubiquitinyl-[E2 ubiquitin-conjugating enzyme]-L-cysteine + [acceptor protein]-L-lysine = [E2 ubiquitin-conjugating enzyme]-L-cysteine + N(6)-ubiquitinyl-[acceptor protein]-L-lysine.</text>
        <dbReference type="EC" id="2.3.2.27"/>
    </reaction>
</comment>
<dbReference type="EC" id="2.3.2.27" evidence="1"/>
<accession>A0ABP1RT59</accession>
<evidence type="ECO:0000256" key="1">
    <source>
        <dbReference type="RuleBase" id="RU368018"/>
    </source>
</evidence>
<evidence type="ECO:0000313" key="5">
    <source>
        <dbReference type="Proteomes" id="UP001642540"/>
    </source>
</evidence>
<reference evidence="4 5" key="1">
    <citation type="submission" date="2024-08" db="EMBL/GenBank/DDBJ databases">
        <authorList>
            <person name="Cucini C."/>
            <person name="Frati F."/>
        </authorList>
    </citation>
    <scope>NUCLEOTIDE SEQUENCE [LARGE SCALE GENOMIC DNA]</scope>
</reference>
<comment type="caution">
    <text evidence="4">The sequence shown here is derived from an EMBL/GenBank/DDBJ whole genome shotgun (WGS) entry which is preliminary data.</text>
</comment>
<keyword evidence="1" id="KW-0233">DNA recombination</keyword>
<feature type="region of interest" description="Disordered" evidence="2">
    <location>
        <begin position="321"/>
        <end position="437"/>
    </location>
</feature>
<feature type="compositionally biased region" description="Acidic residues" evidence="2">
    <location>
        <begin position="55"/>
        <end position="69"/>
    </location>
</feature>
<keyword evidence="1" id="KW-0479">Metal-binding</keyword>
<keyword evidence="1" id="KW-0227">DNA damage</keyword>
<feature type="region of interest" description="Disordered" evidence="2">
    <location>
        <begin position="1"/>
        <end position="69"/>
    </location>
</feature>
<gene>
    <name evidence="4" type="ORF">ODALV1_LOCUS25783</name>
</gene>
<dbReference type="Gene3D" id="3.30.40.10">
    <property type="entry name" value="Zinc/RING finger domain, C3HC4 (zinc finger)"/>
    <property type="match status" value="1"/>
</dbReference>
<comment type="subunit">
    <text evidence="1">Component of the Smc5-Smc6 complex.</text>
</comment>
<dbReference type="Pfam" id="PF07574">
    <property type="entry name" value="SMC_Nse1"/>
    <property type="match status" value="1"/>
</dbReference>
<evidence type="ECO:0000256" key="2">
    <source>
        <dbReference type="SAM" id="MobiDB-lite"/>
    </source>
</evidence>
<feature type="domain" description="Phorbol-ester/DAG-type" evidence="3">
    <location>
        <begin position="253"/>
        <end position="302"/>
    </location>
</feature>
<dbReference type="EMBL" id="CAXLJM020000107">
    <property type="protein sequence ID" value="CAL8134996.1"/>
    <property type="molecule type" value="Genomic_DNA"/>
</dbReference>
<dbReference type="PANTHER" id="PTHR20973:SF0">
    <property type="entry name" value="NON-STRUCTURAL MAINTENANCE OF CHROMOSOMES ELEMENT 1 HOMOLOG"/>
    <property type="match status" value="1"/>
</dbReference>
<organism evidence="4 5">
    <name type="scientific">Orchesella dallaii</name>
    <dbReference type="NCBI Taxonomy" id="48710"/>
    <lineage>
        <taxon>Eukaryota</taxon>
        <taxon>Metazoa</taxon>
        <taxon>Ecdysozoa</taxon>
        <taxon>Arthropoda</taxon>
        <taxon>Hexapoda</taxon>
        <taxon>Collembola</taxon>
        <taxon>Entomobryomorpha</taxon>
        <taxon>Entomobryoidea</taxon>
        <taxon>Orchesellidae</taxon>
        <taxon>Orchesellinae</taxon>
        <taxon>Orchesella</taxon>
    </lineage>
</organism>
<keyword evidence="1" id="KW-0808">Transferase</keyword>
<comment type="similarity">
    <text evidence="1">Belongs to the NSE1 family.</text>
</comment>
<keyword evidence="1" id="KW-0234">DNA repair</keyword>
<keyword evidence="1" id="KW-0833">Ubl conjugation pathway</keyword>